<dbReference type="AlphaFoldDB" id="A0A118K038"/>
<comment type="caution">
    <text evidence="1">The sequence shown here is derived from an EMBL/GenBank/DDBJ whole genome shotgun (WGS) entry which is preliminary data.</text>
</comment>
<accession>A0A118K038</accession>
<dbReference type="EMBL" id="LEKV01003209">
    <property type="protein sequence ID" value="KVI00858.1"/>
    <property type="molecule type" value="Genomic_DNA"/>
</dbReference>
<name>A0A118K038_CYNCS</name>
<dbReference type="Proteomes" id="UP000243975">
    <property type="component" value="Unassembled WGS sequence"/>
</dbReference>
<protein>
    <submittedName>
        <fullName evidence="1">Uncharacterized protein</fullName>
    </submittedName>
</protein>
<sequence>MSDFGLLKLNPRFYFDKCSYCFVVEGLRKSSQIRNRVVGTGVTL</sequence>
<gene>
    <name evidence="1" type="ORF">Ccrd_020887</name>
</gene>
<proteinExistence type="predicted"/>
<keyword evidence="2" id="KW-1185">Reference proteome</keyword>
<evidence type="ECO:0000313" key="2">
    <source>
        <dbReference type="Proteomes" id="UP000243975"/>
    </source>
</evidence>
<dbReference type="Gramene" id="KVI00858">
    <property type="protein sequence ID" value="KVI00858"/>
    <property type="gene ID" value="Ccrd_020887"/>
</dbReference>
<organism evidence="1 2">
    <name type="scientific">Cynara cardunculus var. scolymus</name>
    <name type="common">Globe artichoke</name>
    <name type="synonym">Cynara scolymus</name>
    <dbReference type="NCBI Taxonomy" id="59895"/>
    <lineage>
        <taxon>Eukaryota</taxon>
        <taxon>Viridiplantae</taxon>
        <taxon>Streptophyta</taxon>
        <taxon>Embryophyta</taxon>
        <taxon>Tracheophyta</taxon>
        <taxon>Spermatophyta</taxon>
        <taxon>Magnoliopsida</taxon>
        <taxon>eudicotyledons</taxon>
        <taxon>Gunneridae</taxon>
        <taxon>Pentapetalae</taxon>
        <taxon>asterids</taxon>
        <taxon>campanulids</taxon>
        <taxon>Asterales</taxon>
        <taxon>Asteraceae</taxon>
        <taxon>Carduoideae</taxon>
        <taxon>Cardueae</taxon>
        <taxon>Carduinae</taxon>
        <taxon>Cynara</taxon>
    </lineage>
</organism>
<reference evidence="1 2" key="1">
    <citation type="journal article" date="2016" name="Sci. Rep.">
        <title>The genome sequence of the outbreeding globe artichoke constructed de novo incorporating a phase-aware low-pass sequencing strategy of F1 progeny.</title>
        <authorList>
            <person name="Scaglione D."/>
            <person name="Reyes-Chin-Wo S."/>
            <person name="Acquadro A."/>
            <person name="Froenicke L."/>
            <person name="Portis E."/>
            <person name="Beitel C."/>
            <person name="Tirone M."/>
            <person name="Mauro R."/>
            <person name="Lo Monaco A."/>
            <person name="Mauromicale G."/>
            <person name="Faccioli P."/>
            <person name="Cattivelli L."/>
            <person name="Rieseberg L."/>
            <person name="Michelmore R."/>
            <person name="Lanteri S."/>
        </authorList>
    </citation>
    <scope>NUCLEOTIDE SEQUENCE [LARGE SCALE GENOMIC DNA]</scope>
    <source>
        <strain evidence="1">2C</strain>
    </source>
</reference>
<evidence type="ECO:0000313" key="1">
    <source>
        <dbReference type="EMBL" id="KVI00858.1"/>
    </source>
</evidence>